<gene>
    <name evidence="1" type="ORF">YK48G_06540</name>
</gene>
<accession>A0ABQ3VY17</accession>
<evidence type="ECO:0000313" key="2">
    <source>
        <dbReference type="Proteomes" id="UP000604765"/>
    </source>
</evidence>
<dbReference type="EMBL" id="BNJR01000007">
    <property type="protein sequence ID" value="GHP13229.1"/>
    <property type="molecule type" value="Genomic_DNA"/>
</dbReference>
<dbReference type="RefSeq" id="WP_203629278.1">
    <property type="nucleotide sequence ID" value="NZ_BNJR01000007.1"/>
</dbReference>
<evidence type="ECO:0000313" key="1">
    <source>
        <dbReference type="EMBL" id="GHP13229.1"/>
    </source>
</evidence>
<proteinExistence type="predicted"/>
<dbReference type="Proteomes" id="UP000604765">
    <property type="component" value="Unassembled WGS sequence"/>
</dbReference>
<sequence length="109" mass="12658">MTSYNQKSLLLNVLNEICERLNIRDSSLIFLNYQFTNEQIRDLYQYLTLKDSLESTVESFELSQELMSIQPELPQEAAETMATELIEAFKTEEKFENVWVKKGAGSKPI</sequence>
<reference evidence="1 2" key="1">
    <citation type="journal article" date="2021" name="Int. J. Syst. Evol. Microbiol.">
        <title>Lentilactobacillus fungorum sp. nov., isolated from spent mushroom substrates.</title>
        <authorList>
            <person name="Tohno M."/>
            <person name="Tanizawa Y."/>
            <person name="Kojima Y."/>
            <person name="Sakamoto M."/>
            <person name="Ohkuma M."/>
            <person name="Kobayashi H."/>
        </authorList>
    </citation>
    <scope>NUCLEOTIDE SEQUENCE [LARGE SCALE GENOMIC DNA]</scope>
    <source>
        <strain evidence="1 2">YK48G</strain>
    </source>
</reference>
<protein>
    <submittedName>
        <fullName evidence="1">Uncharacterized protein</fullName>
    </submittedName>
</protein>
<comment type="caution">
    <text evidence="1">The sequence shown here is derived from an EMBL/GenBank/DDBJ whole genome shotgun (WGS) entry which is preliminary data.</text>
</comment>
<organism evidence="1 2">
    <name type="scientific">Lentilactobacillus fungorum</name>
    <dbReference type="NCBI Taxonomy" id="2201250"/>
    <lineage>
        <taxon>Bacteria</taxon>
        <taxon>Bacillati</taxon>
        <taxon>Bacillota</taxon>
        <taxon>Bacilli</taxon>
        <taxon>Lactobacillales</taxon>
        <taxon>Lactobacillaceae</taxon>
        <taxon>Lentilactobacillus</taxon>
    </lineage>
</organism>
<name>A0ABQ3VY17_9LACO</name>
<keyword evidence="2" id="KW-1185">Reference proteome</keyword>